<dbReference type="AlphaFoldDB" id="A0A4R2RZV4"/>
<organism evidence="2 3">
    <name type="scientific">Baia soyae</name>
    <dbReference type="NCBI Taxonomy" id="1544746"/>
    <lineage>
        <taxon>Bacteria</taxon>
        <taxon>Bacillati</taxon>
        <taxon>Bacillota</taxon>
        <taxon>Bacilli</taxon>
        <taxon>Bacillales</taxon>
        <taxon>Thermoactinomycetaceae</taxon>
        <taxon>Baia</taxon>
    </lineage>
</organism>
<dbReference type="EMBL" id="SLXV01000001">
    <property type="protein sequence ID" value="TCP70627.1"/>
    <property type="molecule type" value="Genomic_DNA"/>
</dbReference>
<dbReference type="RefSeq" id="WP_243649381.1">
    <property type="nucleotide sequence ID" value="NZ_SLXV01000001.1"/>
</dbReference>
<proteinExistence type="predicted"/>
<dbReference type="SUPFAM" id="SSF53448">
    <property type="entry name" value="Nucleotide-diphospho-sugar transferases"/>
    <property type="match status" value="1"/>
</dbReference>
<dbReference type="Proteomes" id="UP000294746">
    <property type="component" value="Unassembled WGS sequence"/>
</dbReference>
<dbReference type="Gene3D" id="3.90.550.10">
    <property type="entry name" value="Spore Coat Polysaccharide Biosynthesis Protein SpsA, Chain A"/>
    <property type="match status" value="1"/>
</dbReference>
<evidence type="ECO:0000313" key="3">
    <source>
        <dbReference type="Proteomes" id="UP000294746"/>
    </source>
</evidence>
<feature type="domain" description="Glycosyltransferase 2-like" evidence="1">
    <location>
        <begin position="44"/>
        <end position="110"/>
    </location>
</feature>
<keyword evidence="3" id="KW-1185">Reference proteome</keyword>
<evidence type="ECO:0000259" key="1">
    <source>
        <dbReference type="Pfam" id="PF00535"/>
    </source>
</evidence>
<protein>
    <submittedName>
        <fullName evidence="2">Glycosyl transferase family 2</fullName>
    </submittedName>
</protein>
<dbReference type="GO" id="GO:0016740">
    <property type="term" value="F:transferase activity"/>
    <property type="evidence" value="ECO:0007669"/>
    <property type="project" value="UniProtKB-KW"/>
</dbReference>
<name>A0A4R2RZV4_9BACL</name>
<dbReference type="InterPro" id="IPR050834">
    <property type="entry name" value="Glycosyltransf_2"/>
</dbReference>
<dbReference type="PANTHER" id="PTHR43685:SF14">
    <property type="entry name" value="GLYCOSYLTRANSFERASE 2-LIKE DOMAIN-CONTAINING PROTEIN"/>
    <property type="match status" value="1"/>
</dbReference>
<accession>A0A4R2RZV4</accession>
<comment type="caution">
    <text evidence="2">The sequence shown here is derived from an EMBL/GenBank/DDBJ whole genome shotgun (WGS) entry which is preliminary data.</text>
</comment>
<dbReference type="InterPro" id="IPR029044">
    <property type="entry name" value="Nucleotide-diphossugar_trans"/>
</dbReference>
<dbReference type="InterPro" id="IPR001173">
    <property type="entry name" value="Glyco_trans_2-like"/>
</dbReference>
<keyword evidence="2" id="KW-0808">Transferase</keyword>
<dbReference type="PANTHER" id="PTHR43685">
    <property type="entry name" value="GLYCOSYLTRANSFERASE"/>
    <property type="match status" value="1"/>
</dbReference>
<dbReference type="Pfam" id="PF00535">
    <property type="entry name" value="Glycos_transf_2"/>
    <property type="match status" value="1"/>
</dbReference>
<gene>
    <name evidence="2" type="ORF">EDD57_10169</name>
</gene>
<reference evidence="2 3" key="1">
    <citation type="submission" date="2019-03" db="EMBL/GenBank/DDBJ databases">
        <title>Genomic Encyclopedia of Type Strains, Phase IV (KMG-IV): sequencing the most valuable type-strain genomes for metagenomic binning, comparative biology and taxonomic classification.</title>
        <authorList>
            <person name="Goeker M."/>
        </authorList>
    </citation>
    <scope>NUCLEOTIDE SEQUENCE [LARGE SCALE GENOMIC DNA]</scope>
    <source>
        <strain evidence="2 3">DSM 46831</strain>
    </source>
</reference>
<evidence type="ECO:0000313" key="2">
    <source>
        <dbReference type="EMBL" id="TCP70627.1"/>
    </source>
</evidence>
<sequence length="208" mass="24554">MDIELSILIPSIPERASCLSRVVNELQRQSERFPVEILALVDNKKRSIGAKRNDLIQQAKGDFVVFVDDDDRVATDYVDSLMSAIRQTPDVDCITFDVQVSLGGIVKKICKYDVVYDNKHKLEDEQYYYRNPNHIMCFSKKLASQYLYLDISFGEDTDWAVQVRDQVRKQKKIPKILYYYDYMFKREGRQRNMENHIMLQTLKQEYDL</sequence>